<feature type="signal peptide" evidence="2">
    <location>
        <begin position="1"/>
        <end position="17"/>
    </location>
</feature>
<reference evidence="3" key="1">
    <citation type="submission" date="2023-03" db="EMBL/GenBank/DDBJ databases">
        <title>Massive genome expansion in bonnet fungi (Mycena s.s.) driven by repeated elements and novel gene families across ecological guilds.</title>
        <authorList>
            <consortium name="Lawrence Berkeley National Laboratory"/>
            <person name="Harder C.B."/>
            <person name="Miyauchi S."/>
            <person name="Viragh M."/>
            <person name="Kuo A."/>
            <person name="Thoen E."/>
            <person name="Andreopoulos B."/>
            <person name="Lu D."/>
            <person name="Skrede I."/>
            <person name="Drula E."/>
            <person name="Henrissat B."/>
            <person name="Morin E."/>
            <person name="Kohler A."/>
            <person name="Barry K."/>
            <person name="LaButti K."/>
            <person name="Morin E."/>
            <person name="Salamov A."/>
            <person name="Lipzen A."/>
            <person name="Mereny Z."/>
            <person name="Hegedus B."/>
            <person name="Baldrian P."/>
            <person name="Stursova M."/>
            <person name="Weitz H."/>
            <person name="Taylor A."/>
            <person name="Grigoriev I.V."/>
            <person name="Nagy L.G."/>
            <person name="Martin F."/>
            <person name="Kauserud H."/>
        </authorList>
    </citation>
    <scope>NUCLEOTIDE SEQUENCE</scope>
    <source>
        <strain evidence="3">9144</strain>
    </source>
</reference>
<evidence type="ECO:0000313" key="4">
    <source>
        <dbReference type="Proteomes" id="UP001219525"/>
    </source>
</evidence>
<proteinExistence type="predicted"/>
<evidence type="ECO:0000313" key="3">
    <source>
        <dbReference type="EMBL" id="KAJ7200358.1"/>
    </source>
</evidence>
<dbReference type="EMBL" id="JARJCW010000063">
    <property type="protein sequence ID" value="KAJ7200358.1"/>
    <property type="molecule type" value="Genomic_DNA"/>
</dbReference>
<accession>A0AAD6V478</accession>
<organism evidence="3 4">
    <name type="scientific">Mycena pura</name>
    <dbReference type="NCBI Taxonomy" id="153505"/>
    <lineage>
        <taxon>Eukaryota</taxon>
        <taxon>Fungi</taxon>
        <taxon>Dikarya</taxon>
        <taxon>Basidiomycota</taxon>
        <taxon>Agaricomycotina</taxon>
        <taxon>Agaricomycetes</taxon>
        <taxon>Agaricomycetidae</taxon>
        <taxon>Agaricales</taxon>
        <taxon>Marasmiineae</taxon>
        <taxon>Mycenaceae</taxon>
        <taxon>Mycena</taxon>
    </lineage>
</organism>
<sequence>MVSTVLSLVILPVLVAAQGGSINSTGDAIVSIDFPETIVAGDYLTFSYVFDGQTNHELRNITAELMVGKAEDNGQEVADIMLDHGNPLLSDNGFGYQAHAATPEGNYHVRVNGSVFFVSSDFSTGETNTTFLSNTTLRSKTFILSSGKPFACTTPTWTPVASVADPNYYPLRLATPNGGDMFWLSNLSAVGKIMVTPYFTDQSFITGMAGAVPIMTMELVQSGTGKVAGGVTLNSTMETYQYLPTDQFPNLSVGAWKASRSCISSSAQFTDTRRQVRANFTSASHIGQNFSALSDEFYVAASGPCVGLQSGNSTTDGPAGGGATDGGKNGVGAAPRLPASAAWLPGLG</sequence>
<feature type="region of interest" description="Disordered" evidence="1">
    <location>
        <begin position="310"/>
        <end position="334"/>
    </location>
</feature>
<dbReference type="Proteomes" id="UP001219525">
    <property type="component" value="Unassembled WGS sequence"/>
</dbReference>
<comment type="caution">
    <text evidence="3">The sequence shown here is derived from an EMBL/GenBank/DDBJ whole genome shotgun (WGS) entry which is preliminary data.</text>
</comment>
<keyword evidence="2" id="KW-0732">Signal</keyword>
<keyword evidence="4" id="KW-1185">Reference proteome</keyword>
<dbReference type="AlphaFoldDB" id="A0AAD6V478"/>
<feature type="compositionally biased region" description="Gly residues" evidence="1">
    <location>
        <begin position="318"/>
        <end position="330"/>
    </location>
</feature>
<evidence type="ECO:0000256" key="2">
    <source>
        <dbReference type="SAM" id="SignalP"/>
    </source>
</evidence>
<gene>
    <name evidence="3" type="ORF">GGX14DRAFT_400709</name>
</gene>
<feature type="chain" id="PRO_5042101183" evidence="2">
    <location>
        <begin position="18"/>
        <end position="348"/>
    </location>
</feature>
<name>A0AAD6V478_9AGAR</name>
<protein>
    <submittedName>
        <fullName evidence="3">Uncharacterized protein</fullName>
    </submittedName>
</protein>
<evidence type="ECO:0000256" key="1">
    <source>
        <dbReference type="SAM" id="MobiDB-lite"/>
    </source>
</evidence>